<name>A0A9K3CU98_9EUKA</name>
<accession>A0A9K3CU98</accession>
<dbReference type="Proteomes" id="UP000265618">
    <property type="component" value="Unassembled WGS sequence"/>
</dbReference>
<feature type="transmembrane region" description="Helical" evidence="1">
    <location>
        <begin position="150"/>
        <end position="171"/>
    </location>
</feature>
<keyword evidence="1" id="KW-0472">Membrane</keyword>
<sequence>MAKSSGDPLSFGIAVVLGTIIGGVLMVIRANKYSGVCDDVLPLGMTLQVQSNEVDIYEGDDSTTYSCDIVLNPSGDTSTLYYMRDHPLGTYDSDSGEVYDFCDQYPVGTSVYCKVWDQSTCAEAAADEEACAFTEDQVEFACDWESKWRFWGWFALLFWPALAVLIFLLVAGKDIFSGIGGAIHRYAARHGDQDHQMGGPRAEIGFDNYNDNDEMELSPPPAGNAVPPSPDGADASFGAVPMASEAQKTQGMVQPPGAYNPYTGVASVVNTAPPVPEVPAADEGGMDAPAPTDPYANQAPVYTYNANAADDEFF</sequence>
<protein>
    <submittedName>
        <fullName evidence="2">Uncharacterized protein</fullName>
    </submittedName>
</protein>
<feature type="transmembrane region" description="Helical" evidence="1">
    <location>
        <begin position="9"/>
        <end position="28"/>
    </location>
</feature>
<dbReference type="EMBL" id="BDIP01001044">
    <property type="protein sequence ID" value="GIQ83424.1"/>
    <property type="molecule type" value="Genomic_DNA"/>
</dbReference>
<evidence type="ECO:0000256" key="1">
    <source>
        <dbReference type="SAM" id="Phobius"/>
    </source>
</evidence>
<evidence type="ECO:0000313" key="3">
    <source>
        <dbReference type="Proteomes" id="UP000265618"/>
    </source>
</evidence>
<evidence type="ECO:0000313" key="2">
    <source>
        <dbReference type="EMBL" id="GIQ83424.1"/>
    </source>
</evidence>
<dbReference type="AlphaFoldDB" id="A0A9K3CU98"/>
<organism evidence="2 3">
    <name type="scientific">Kipferlia bialata</name>
    <dbReference type="NCBI Taxonomy" id="797122"/>
    <lineage>
        <taxon>Eukaryota</taxon>
        <taxon>Metamonada</taxon>
        <taxon>Carpediemonas-like organisms</taxon>
        <taxon>Kipferlia</taxon>
    </lineage>
</organism>
<keyword evidence="1" id="KW-0812">Transmembrane</keyword>
<keyword evidence="1" id="KW-1133">Transmembrane helix</keyword>
<proteinExistence type="predicted"/>
<reference evidence="2 3" key="1">
    <citation type="journal article" date="2018" name="PLoS ONE">
        <title>The draft genome of Kipferlia bialata reveals reductive genome evolution in fornicate parasites.</title>
        <authorList>
            <person name="Tanifuji G."/>
            <person name="Takabayashi S."/>
            <person name="Kume K."/>
            <person name="Takagi M."/>
            <person name="Nakayama T."/>
            <person name="Kamikawa R."/>
            <person name="Inagaki Y."/>
            <person name="Hashimoto T."/>
        </authorList>
    </citation>
    <scope>NUCLEOTIDE SEQUENCE [LARGE SCALE GENOMIC DNA]</scope>
    <source>
        <strain evidence="2">NY0173</strain>
    </source>
</reference>
<gene>
    <name evidence="2" type="ORF">KIPB_004742</name>
</gene>
<keyword evidence="3" id="KW-1185">Reference proteome</keyword>
<comment type="caution">
    <text evidence="2">The sequence shown here is derived from an EMBL/GenBank/DDBJ whole genome shotgun (WGS) entry which is preliminary data.</text>
</comment>